<dbReference type="HOGENOM" id="CLU_2932955_0_0_11"/>
<evidence type="ECO:0008006" key="4">
    <source>
        <dbReference type="Google" id="ProtNLM"/>
    </source>
</evidence>
<feature type="chain" id="PRO_5039515829" description="Secreted protein" evidence="1">
    <location>
        <begin position="33"/>
        <end position="60"/>
    </location>
</feature>
<dbReference type="EMBL" id="CP011043">
    <property type="protein sequence ID" value="AJW79006.1"/>
    <property type="molecule type" value="Genomic_DNA"/>
</dbReference>
<reference evidence="2 3" key="1">
    <citation type="journal article" date="2015" name="Genome Announc.">
        <title>Complete Genome Sequence of Clavibacter michiganensis subsp. insidiosus R1-1 Using PacBio Single-Molecule Real-Time Technology.</title>
        <authorList>
            <person name="Lu Y."/>
            <person name="Samac D.A."/>
            <person name="Glazebrook J."/>
            <person name="Ishimaru C.A."/>
        </authorList>
    </citation>
    <scope>NUCLEOTIDE SEQUENCE [LARGE SCALE GENOMIC DNA]</scope>
    <source>
        <strain evidence="2 3">R1-1</strain>
    </source>
</reference>
<dbReference type="PATRIC" id="fig|33014.5.peg.1575"/>
<organism evidence="2 3">
    <name type="scientific">Clavibacter michiganensis subsp. insidiosus</name>
    <dbReference type="NCBI Taxonomy" id="33014"/>
    <lineage>
        <taxon>Bacteria</taxon>
        <taxon>Bacillati</taxon>
        <taxon>Actinomycetota</taxon>
        <taxon>Actinomycetes</taxon>
        <taxon>Micrococcales</taxon>
        <taxon>Microbacteriaceae</taxon>
        <taxon>Clavibacter</taxon>
    </lineage>
</organism>
<protein>
    <recommendedName>
        <fullName evidence="4">Secreted protein</fullName>
    </recommendedName>
</protein>
<dbReference type="Proteomes" id="UP000032604">
    <property type="component" value="Chromosome"/>
</dbReference>
<evidence type="ECO:0000256" key="1">
    <source>
        <dbReference type="SAM" id="SignalP"/>
    </source>
</evidence>
<evidence type="ECO:0000313" key="2">
    <source>
        <dbReference type="EMBL" id="AJW79006.1"/>
    </source>
</evidence>
<dbReference type="AlphaFoldDB" id="A0A0D5CH98"/>
<keyword evidence="1" id="KW-0732">Signal</keyword>
<feature type="signal peptide" evidence="1">
    <location>
        <begin position="1"/>
        <end position="32"/>
    </location>
</feature>
<dbReference type="KEGG" id="cmh:VO01_07570"/>
<sequence length="60" mass="6010">MDSAVVAVAGSTARVSTALLMSPSVASSAAFAGPTPASTRALVATMPSAEYPIFMVPPLW</sequence>
<evidence type="ECO:0000313" key="3">
    <source>
        <dbReference type="Proteomes" id="UP000032604"/>
    </source>
</evidence>
<gene>
    <name evidence="2" type="ORF">VO01_07570</name>
</gene>
<accession>A0A0D5CH98</accession>
<name>A0A0D5CH98_9MICO</name>
<proteinExistence type="predicted"/>